<dbReference type="OrthoDB" id="10261904at2759"/>
<dbReference type="STRING" id="157652.A0A371FBA7"/>
<organism evidence="7 8">
    <name type="scientific">Mucuna pruriens</name>
    <name type="common">Velvet bean</name>
    <name type="synonym">Dolichos pruriens</name>
    <dbReference type="NCBI Taxonomy" id="157652"/>
    <lineage>
        <taxon>Eukaryota</taxon>
        <taxon>Viridiplantae</taxon>
        <taxon>Streptophyta</taxon>
        <taxon>Embryophyta</taxon>
        <taxon>Tracheophyta</taxon>
        <taxon>Spermatophyta</taxon>
        <taxon>Magnoliopsida</taxon>
        <taxon>eudicotyledons</taxon>
        <taxon>Gunneridae</taxon>
        <taxon>Pentapetalae</taxon>
        <taxon>rosids</taxon>
        <taxon>fabids</taxon>
        <taxon>Fabales</taxon>
        <taxon>Fabaceae</taxon>
        <taxon>Papilionoideae</taxon>
        <taxon>50 kb inversion clade</taxon>
        <taxon>NPAAA clade</taxon>
        <taxon>indigoferoid/millettioid clade</taxon>
        <taxon>Phaseoleae</taxon>
        <taxon>Mucuna</taxon>
    </lineage>
</organism>
<feature type="short sequence motif" description="Q motif" evidence="5">
    <location>
        <begin position="129"/>
        <end position="157"/>
    </location>
</feature>
<dbReference type="InterPro" id="IPR014014">
    <property type="entry name" value="RNA_helicase_DEAD_Q_motif"/>
</dbReference>
<dbReference type="GO" id="GO:0003724">
    <property type="term" value="F:RNA helicase activity"/>
    <property type="evidence" value="ECO:0007669"/>
    <property type="project" value="InterPro"/>
</dbReference>
<dbReference type="SUPFAM" id="SSF52540">
    <property type="entry name" value="P-loop containing nucleoside triphosphate hydrolases"/>
    <property type="match status" value="1"/>
</dbReference>
<feature type="non-terminal residue" evidence="7">
    <location>
        <position position="1"/>
    </location>
</feature>
<sequence length="166" mass="18541">MNKPEENVNVAASSNRRAVNHRIEARLAMLYGTECGNLSVNGLGMCGENQLMPLLGEDIKWRATLLLEIEGKTIGKTIKKDLLVDCFSIDMIRKILFFDPFSCLANSQFHLMGNDLTKLRMGEENEEIKTFKDLGLAESLVEACEKLGWKNPLKIQTEAIPLALEG</sequence>
<evidence type="ECO:0000256" key="2">
    <source>
        <dbReference type="ARBA" id="ARBA00022801"/>
    </source>
</evidence>
<dbReference type="InterPro" id="IPR027417">
    <property type="entry name" value="P-loop_NTPase"/>
</dbReference>
<evidence type="ECO:0000256" key="1">
    <source>
        <dbReference type="ARBA" id="ARBA00022741"/>
    </source>
</evidence>
<keyword evidence="8" id="KW-1185">Reference proteome</keyword>
<evidence type="ECO:0000313" key="8">
    <source>
        <dbReference type="Proteomes" id="UP000257109"/>
    </source>
</evidence>
<accession>A0A371FBA7</accession>
<dbReference type="PROSITE" id="PS51195">
    <property type="entry name" value="Q_MOTIF"/>
    <property type="match status" value="1"/>
</dbReference>
<evidence type="ECO:0000313" key="7">
    <source>
        <dbReference type="EMBL" id="RDX75569.1"/>
    </source>
</evidence>
<keyword evidence="1" id="KW-0547">Nucleotide-binding</keyword>
<keyword evidence="2" id="KW-0378">Hydrolase</keyword>
<dbReference type="Gene3D" id="3.40.50.300">
    <property type="entry name" value="P-loop containing nucleotide triphosphate hydrolases"/>
    <property type="match status" value="1"/>
</dbReference>
<feature type="domain" description="DEAD-box RNA helicase Q" evidence="6">
    <location>
        <begin position="129"/>
        <end position="157"/>
    </location>
</feature>
<gene>
    <name evidence="7" type="primary">RH10</name>
    <name evidence="7" type="ORF">CR513_44534</name>
</gene>
<keyword evidence="4" id="KW-0067">ATP-binding</keyword>
<evidence type="ECO:0000256" key="5">
    <source>
        <dbReference type="PROSITE-ProRule" id="PRU00552"/>
    </source>
</evidence>
<dbReference type="Proteomes" id="UP000257109">
    <property type="component" value="Unassembled WGS sequence"/>
</dbReference>
<reference evidence="7" key="1">
    <citation type="submission" date="2018-05" db="EMBL/GenBank/DDBJ databases">
        <title>Draft genome of Mucuna pruriens seed.</title>
        <authorList>
            <person name="Nnadi N.E."/>
            <person name="Vos R."/>
            <person name="Hasami M.H."/>
            <person name="Devisetty U.K."/>
            <person name="Aguiy J.C."/>
        </authorList>
    </citation>
    <scope>NUCLEOTIDE SEQUENCE [LARGE SCALE GENOMIC DNA]</scope>
    <source>
        <strain evidence="7">JCA_2017</strain>
    </source>
</reference>
<keyword evidence="3 7" id="KW-0347">Helicase</keyword>
<dbReference type="AlphaFoldDB" id="A0A371FBA7"/>
<dbReference type="GO" id="GO:0005524">
    <property type="term" value="F:ATP binding"/>
    <property type="evidence" value="ECO:0007669"/>
    <property type="project" value="UniProtKB-KW"/>
</dbReference>
<evidence type="ECO:0000256" key="4">
    <source>
        <dbReference type="ARBA" id="ARBA00022840"/>
    </source>
</evidence>
<protein>
    <submittedName>
        <fullName evidence="7">DEAD-box ATP-dependent RNA helicase 10</fullName>
    </submittedName>
</protein>
<comment type="caution">
    <text evidence="7">The sequence shown here is derived from an EMBL/GenBank/DDBJ whole genome shotgun (WGS) entry which is preliminary data.</text>
</comment>
<dbReference type="EMBL" id="QJKJ01009792">
    <property type="protein sequence ID" value="RDX75569.1"/>
    <property type="molecule type" value="Genomic_DNA"/>
</dbReference>
<proteinExistence type="predicted"/>
<name>A0A371FBA7_MUCPR</name>
<evidence type="ECO:0000256" key="3">
    <source>
        <dbReference type="ARBA" id="ARBA00022806"/>
    </source>
</evidence>
<dbReference type="GO" id="GO:0016787">
    <property type="term" value="F:hydrolase activity"/>
    <property type="evidence" value="ECO:0007669"/>
    <property type="project" value="UniProtKB-KW"/>
</dbReference>
<evidence type="ECO:0000259" key="6">
    <source>
        <dbReference type="PROSITE" id="PS51195"/>
    </source>
</evidence>